<reference evidence="4" key="2">
    <citation type="journal article" date="2023" name="IMA Fungus">
        <title>Comparative genomic study of the Penicillium genus elucidates a diverse pangenome and 15 lateral gene transfer events.</title>
        <authorList>
            <person name="Petersen C."/>
            <person name="Sorensen T."/>
            <person name="Nielsen M.R."/>
            <person name="Sondergaard T.E."/>
            <person name="Sorensen J.L."/>
            <person name="Fitzpatrick D.A."/>
            <person name="Frisvad J.C."/>
            <person name="Nielsen K.L."/>
        </authorList>
    </citation>
    <scope>NUCLEOTIDE SEQUENCE</scope>
    <source>
        <strain evidence="4">IBT 16125</strain>
    </source>
</reference>
<feature type="transmembrane region" description="Helical" evidence="3">
    <location>
        <begin position="84"/>
        <end position="107"/>
    </location>
</feature>
<sequence>QVVFTILACSLASGIVFGFAALKPILIEERVFHDLCGDEDSRENGHFCPEQDLKLNLFYTIGSTAANISSILAGAILDHRGSRFCNVLGCVNLAFGCGVMAISFHFAHYQWLFVGNFFLALGGTFVFVPSFQVANAFPQFSGRIVALVTGAFDVSAAIFLIYQIAYTTSGQYLTPYRFFLCFTAVPILLLVGFVVVMPRDEYGFCPPKNKQALVEDPPEDIHSAYSESTTPAGHRHLGSKRTFRLSGRFRKLRRILGKRQKRKQQVNHEPTQNQTRQGRGALQGLSARRQLATPWFILITLMTTLQMIRMNYFIATIRMQYDYLLSSPAQAKSINGFFDIALPLGGILSTPVIGYLLDNLRLKNILALIVLCTTTIGVLNCIPAVGAGYVTVILFVVLRPLYYSAMSDYATKVFGFGTFGRIYGTIICLSGLATFSQYGLDALTQGSFKGNPTPINAVLAVVGFFLGSVLVGFVSVAGRRLSSEGTGESSEEEEERPLLAADLDERWGYEAFTDPR</sequence>
<dbReference type="InterPro" id="IPR011701">
    <property type="entry name" value="MFS"/>
</dbReference>
<dbReference type="AlphaFoldDB" id="A0AAD6G3H9"/>
<feature type="transmembrane region" description="Helical" evidence="3">
    <location>
        <begin position="295"/>
        <end position="314"/>
    </location>
</feature>
<keyword evidence="3" id="KW-1133">Transmembrane helix</keyword>
<dbReference type="GO" id="GO:0000329">
    <property type="term" value="C:fungal-type vacuole membrane"/>
    <property type="evidence" value="ECO:0007669"/>
    <property type="project" value="TreeGrafter"/>
</dbReference>
<dbReference type="PANTHER" id="PTHR20772:SF4">
    <property type="entry name" value="HYPOTHETICAL AMINO ACID TRANSPORTER (EUROFUNG)"/>
    <property type="match status" value="1"/>
</dbReference>
<feature type="transmembrane region" description="Helical" evidence="3">
    <location>
        <begin position="334"/>
        <end position="357"/>
    </location>
</feature>
<keyword evidence="5" id="KW-1185">Reference proteome</keyword>
<comment type="caution">
    <text evidence="4">The sequence shown here is derived from an EMBL/GenBank/DDBJ whole genome shotgun (WGS) entry which is preliminary data.</text>
</comment>
<evidence type="ECO:0000256" key="3">
    <source>
        <dbReference type="SAM" id="Phobius"/>
    </source>
</evidence>
<dbReference type="Gene3D" id="1.20.1250.20">
    <property type="entry name" value="MFS general substrate transporter like domains"/>
    <property type="match status" value="1"/>
</dbReference>
<keyword evidence="3" id="KW-0812">Transmembrane</keyword>
<dbReference type="InterPro" id="IPR052599">
    <property type="entry name" value="SLC43A_AATransporter"/>
</dbReference>
<feature type="non-terminal residue" evidence="4">
    <location>
        <position position="1"/>
    </location>
</feature>
<dbReference type="RefSeq" id="XP_056767059.1">
    <property type="nucleotide sequence ID" value="XM_056908441.1"/>
</dbReference>
<feature type="transmembrane region" description="Helical" evidence="3">
    <location>
        <begin position="386"/>
        <end position="402"/>
    </location>
</feature>
<protein>
    <recommendedName>
        <fullName evidence="6">MFS transporter</fullName>
    </recommendedName>
</protein>
<accession>A0AAD6G3H9</accession>
<name>A0AAD6G3H9_9EURO</name>
<feature type="transmembrane region" description="Helical" evidence="3">
    <location>
        <begin position="144"/>
        <end position="164"/>
    </location>
</feature>
<dbReference type="GeneID" id="81598684"/>
<feature type="transmembrane region" description="Helical" evidence="3">
    <location>
        <begin position="57"/>
        <end position="77"/>
    </location>
</feature>
<dbReference type="InterPro" id="IPR036259">
    <property type="entry name" value="MFS_trans_sf"/>
</dbReference>
<feature type="transmembrane region" description="Helical" evidence="3">
    <location>
        <begin position="176"/>
        <end position="196"/>
    </location>
</feature>
<evidence type="ECO:0008006" key="6">
    <source>
        <dbReference type="Google" id="ProtNLM"/>
    </source>
</evidence>
<dbReference type="GO" id="GO:0022857">
    <property type="term" value="F:transmembrane transporter activity"/>
    <property type="evidence" value="ECO:0007669"/>
    <property type="project" value="InterPro"/>
</dbReference>
<gene>
    <name evidence="4" type="ORF">N7458_005059</name>
</gene>
<comment type="subcellular location">
    <subcellularLocation>
        <location evidence="1">Membrane</location>
        <topology evidence="1">Multi-pass membrane protein</topology>
    </subcellularLocation>
</comment>
<feature type="transmembrane region" description="Helical" evidence="3">
    <location>
        <begin position="414"/>
        <end position="435"/>
    </location>
</feature>
<proteinExistence type="predicted"/>
<dbReference type="PANTHER" id="PTHR20772">
    <property type="entry name" value="PROTEIN FMP42"/>
    <property type="match status" value="1"/>
</dbReference>
<feature type="transmembrane region" description="Helical" evidence="3">
    <location>
        <begin position="455"/>
        <end position="477"/>
    </location>
</feature>
<organism evidence="4 5">
    <name type="scientific">Penicillium daleae</name>
    <dbReference type="NCBI Taxonomy" id="63821"/>
    <lineage>
        <taxon>Eukaryota</taxon>
        <taxon>Fungi</taxon>
        <taxon>Dikarya</taxon>
        <taxon>Ascomycota</taxon>
        <taxon>Pezizomycotina</taxon>
        <taxon>Eurotiomycetes</taxon>
        <taxon>Eurotiomycetidae</taxon>
        <taxon>Eurotiales</taxon>
        <taxon>Aspergillaceae</taxon>
        <taxon>Penicillium</taxon>
    </lineage>
</organism>
<dbReference type="Pfam" id="PF07690">
    <property type="entry name" value="MFS_1"/>
    <property type="match status" value="1"/>
</dbReference>
<feature type="region of interest" description="Disordered" evidence="2">
    <location>
        <begin position="258"/>
        <end position="280"/>
    </location>
</feature>
<evidence type="ECO:0000256" key="2">
    <source>
        <dbReference type="SAM" id="MobiDB-lite"/>
    </source>
</evidence>
<reference evidence="4" key="1">
    <citation type="submission" date="2022-12" db="EMBL/GenBank/DDBJ databases">
        <authorList>
            <person name="Petersen C."/>
        </authorList>
    </citation>
    <scope>NUCLEOTIDE SEQUENCE</scope>
    <source>
        <strain evidence="4">IBT 16125</strain>
    </source>
</reference>
<dbReference type="EMBL" id="JAPVEA010000005">
    <property type="protein sequence ID" value="KAJ5454103.1"/>
    <property type="molecule type" value="Genomic_DNA"/>
</dbReference>
<evidence type="ECO:0000313" key="4">
    <source>
        <dbReference type="EMBL" id="KAJ5454103.1"/>
    </source>
</evidence>
<feature type="compositionally biased region" description="Polar residues" evidence="2">
    <location>
        <begin position="267"/>
        <end position="277"/>
    </location>
</feature>
<dbReference type="SUPFAM" id="SSF103473">
    <property type="entry name" value="MFS general substrate transporter"/>
    <property type="match status" value="1"/>
</dbReference>
<evidence type="ECO:0000256" key="1">
    <source>
        <dbReference type="ARBA" id="ARBA00004141"/>
    </source>
</evidence>
<keyword evidence="3" id="KW-0472">Membrane</keyword>
<feature type="transmembrane region" description="Helical" evidence="3">
    <location>
        <begin position="113"/>
        <end position="137"/>
    </location>
</feature>
<dbReference type="Proteomes" id="UP001213681">
    <property type="component" value="Unassembled WGS sequence"/>
</dbReference>
<evidence type="ECO:0000313" key="5">
    <source>
        <dbReference type="Proteomes" id="UP001213681"/>
    </source>
</evidence>